<feature type="transmembrane region" description="Helical" evidence="2">
    <location>
        <begin position="116"/>
        <end position="135"/>
    </location>
</feature>
<dbReference type="Proteomes" id="UP000039865">
    <property type="component" value="Unassembled WGS sequence"/>
</dbReference>
<evidence type="ECO:0000256" key="2">
    <source>
        <dbReference type="SAM" id="Phobius"/>
    </source>
</evidence>
<name>A0A078B274_STYLE</name>
<feature type="transmembrane region" description="Helical" evidence="2">
    <location>
        <begin position="284"/>
        <end position="309"/>
    </location>
</feature>
<organism evidence="4 5">
    <name type="scientific">Stylonychia lemnae</name>
    <name type="common">Ciliate</name>
    <dbReference type="NCBI Taxonomy" id="5949"/>
    <lineage>
        <taxon>Eukaryota</taxon>
        <taxon>Sar</taxon>
        <taxon>Alveolata</taxon>
        <taxon>Ciliophora</taxon>
        <taxon>Intramacronucleata</taxon>
        <taxon>Spirotrichea</taxon>
        <taxon>Stichotrichia</taxon>
        <taxon>Sporadotrichida</taxon>
        <taxon>Oxytrichidae</taxon>
        <taxon>Stylonychinae</taxon>
        <taxon>Stylonychia</taxon>
    </lineage>
</organism>
<keyword evidence="5" id="KW-1185">Reference proteome</keyword>
<proteinExistence type="predicted"/>
<evidence type="ECO:0000313" key="4">
    <source>
        <dbReference type="EMBL" id="CDW87357.1"/>
    </source>
</evidence>
<reference evidence="4 5" key="1">
    <citation type="submission" date="2014-06" db="EMBL/GenBank/DDBJ databases">
        <authorList>
            <person name="Swart Estienne"/>
        </authorList>
    </citation>
    <scope>NUCLEOTIDE SEQUENCE [LARGE SCALE GENOMIC DNA]</scope>
    <source>
        <strain evidence="4 5">130c</strain>
    </source>
</reference>
<gene>
    <name evidence="4" type="primary">Contig357.g401</name>
    <name evidence="4" type="ORF">STYLEM_16460</name>
</gene>
<evidence type="ECO:0000313" key="5">
    <source>
        <dbReference type="Proteomes" id="UP000039865"/>
    </source>
</evidence>
<dbReference type="EMBL" id="CCKQ01015540">
    <property type="protein sequence ID" value="CDW87357.1"/>
    <property type="molecule type" value="Genomic_DNA"/>
</dbReference>
<dbReference type="OrthoDB" id="312410at2759"/>
<keyword evidence="2" id="KW-0472">Membrane</keyword>
<keyword evidence="2" id="KW-0812">Transmembrane</keyword>
<keyword evidence="2" id="KW-1133">Transmembrane helix</keyword>
<evidence type="ECO:0000256" key="1">
    <source>
        <dbReference type="SAM" id="MobiDB-lite"/>
    </source>
</evidence>
<dbReference type="PANTHER" id="PTHR34674:SF1">
    <property type="entry name" value="PHOSPHATIDYLCHOLINE:DIACYLGLYCEROL CHOLINEPHOSPHOTRANSFERASE 1-RELATED"/>
    <property type="match status" value="1"/>
</dbReference>
<dbReference type="InterPro" id="IPR055311">
    <property type="entry name" value="PDCT1/2-like"/>
</dbReference>
<dbReference type="InParanoid" id="A0A078B274"/>
<dbReference type="PANTHER" id="PTHR34674">
    <property type="entry name" value="PHOSPHATIDYLCHOLINE:DIACYLGLYCEROL CHOLINEPHOSPHOTRANSFERASE 1-RELATED"/>
    <property type="match status" value="1"/>
</dbReference>
<feature type="transmembrane region" description="Helical" evidence="2">
    <location>
        <begin position="174"/>
        <end position="196"/>
    </location>
</feature>
<dbReference type="InterPro" id="IPR056361">
    <property type="entry name" value="AtPDCT1_2_TM_dom"/>
</dbReference>
<sequence>MNLALSADDHLGQPSSSPYSKKRSNQEEIELQKFERKNQEPQFPITLEDEQQEQHMRRKMQIMIEANSVKVDDEISSRRLDEDQVKHQRLSIVSDSSTENNSDLPFMKEYSVRNQTILRVVFSCCFLLLLFYSMFNVERVDVITRDECMRDYSFKVTETINKYLIDNLDIKNRYIIFCSFMMDLMIIILMALFYLYWKTYRLMFAYILFFVCRAILQKNFFMTRLEGFTFFDPGMYSITVPYHDVNDFFYSGHVGTCMLVYLEFRSAKYYNLSRLIMFILINEWLMLCFVRTHYIIDLVTGVIFAHYMFQASEKISFIFDQVLIRIPAKKRFREYYKPCKCCGWGNMYAGDFIDSKEQKILKVLNSDSRKSDFLIHKGKSLSSNEIEQNNFEIGKEKSIKNNKLGDYYVGPNMNNQYQNHGNNNKIDKVGKYAKQLDDI</sequence>
<feature type="region of interest" description="Disordered" evidence="1">
    <location>
        <begin position="1"/>
        <end position="42"/>
    </location>
</feature>
<protein>
    <recommendedName>
        <fullName evidence="3">AtPDCT1/2 transmembrane domain-containing protein</fullName>
    </recommendedName>
</protein>
<feature type="compositionally biased region" description="Basic and acidic residues" evidence="1">
    <location>
        <begin position="24"/>
        <end position="39"/>
    </location>
</feature>
<evidence type="ECO:0000259" key="3">
    <source>
        <dbReference type="Pfam" id="PF24788"/>
    </source>
</evidence>
<dbReference type="Pfam" id="PF24788">
    <property type="entry name" value="AtPDCT1_2"/>
    <property type="match status" value="1"/>
</dbReference>
<feature type="domain" description="AtPDCT1/2 transmembrane" evidence="3">
    <location>
        <begin position="151"/>
        <end position="306"/>
    </location>
</feature>
<accession>A0A078B274</accession>
<feature type="transmembrane region" description="Helical" evidence="2">
    <location>
        <begin position="203"/>
        <end position="221"/>
    </location>
</feature>
<dbReference type="AlphaFoldDB" id="A0A078B274"/>